<keyword evidence="3" id="KW-0813">Transport</keyword>
<feature type="region of interest" description="Disordered" evidence="5">
    <location>
        <begin position="26"/>
        <end position="51"/>
    </location>
</feature>
<sequence>MKARILALLLALVMVASLFAACSAGKTDASGASTGASQTTDDSKTTEDTKPVKTEKTKIVYWHAYTDQHEEKFLELAAAFNASQDEYELVAEQQPYSEIDSKTMQAVRNGTGPDLVNMYPSDAVNYLNEGRLVDLSVYINDPEIGIPNFKDNVPAGQYSEITQWGDGIYVFPCTTAGEVLFYNKTMFDKYGLEAPKTWTELAECSKIIHEKEGIPGFGTDSLVDTYQCLIMQAGSGYIDEDGNYAIDETIAKEKLNWFADLVKSGDFRLVGEDVFFSGPFGSQAVASYIGSSAGVSYVELAVNDAFEIGCVPIPQEGPVRYISSWGNNFACLSTDEDHARGAYMFLKFLTSTENIVQWAEAFGTVPIYKEARESAEFQQFAETNIAVKALTEEADDIGMLASVPGAAAMRTEIDKMVQSVALNVSDADTAYAAFETACREALAK</sequence>
<feature type="compositionally biased region" description="Basic and acidic residues" evidence="5">
    <location>
        <begin position="41"/>
        <end position="51"/>
    </location>
</feature>
<evidence type="ECO:0000256" key="6">
    <source>
        <dbReference type="SAM" id="SignalP"/>
    </source>
</evidence>
<evidence type="ECO:0000256" key="2">
    <source>
        <dbReference type="ARBA" id="ARBA00008520"/>
    </source>
</evidence>
<keyword evidence="4 6" id="KW-0732">Signal</keyword>
<dbReference type="Proteomes" id="UP001491552">
    <property type="component" value="Unassembled WGS sequence"/>
</dbReference>
<comment type="subcellular location">
    <subcellularLocation>
        <location evidence="1">Cell envelope</location>
    </subcellularLocation>
</comment>
<evidence type="ECO:0000256" key="5">
    <source>
        <dbReference type="SAM" id="MobiDB-lite"/>
    </source>
</evidence>
<dbReference type="Pfam" id="PF13416">
    <property type="entry name" value="SBP_bac_8"/>
    <property type="match status" value="1"/>
</dbReference>
<evidence type="ECO:0000313" key="7">
    <source>
        <dbReference type="EMBL" id="MEQ2510550.1"/>
    </source>
</evidence>
<dbReference type="EMBL" id="JBBMFF010000166">
    <property type="protein sequence ID" value="MEQ2510550.1"/>
    <property type="molecule type" value="Genomic_DNA"/>
</dbReference>
<protein>
    <submittedName>
        <fullName evidence="7">Extracellular solute-binding protein</fullName>
    </submittedName>
</protein>
<dbReference type="PROSITE" id="PS51257">
    <property type="entry name" value="PROKAR_LIPOPROTEIN"/>
    <property type="match status" value="1"/>
</dbReference>
<organism evidence="7 8">
    <name type="scientific">Faecousia intestinalis</name>
    <dbReference type="NCBI Taxonomy" id="3133167"/>
    <lineage>
        <taxon>Bacteria</taxon>
        <taxon>Bacillati</taxon>
        <taxon>Bacillota</taxon>
        <taxon>Clostridia</taxon>
        <taxon>Eubacteriales</taxon>
        <taxon>Oscillospiraceae</taxon>
        <taxon>Faecousia</taxon>
    </lineage>
</organism>
<reference evidence="7 8" key="1">
    <citation type="submission" date="2024-03" db="EMBL/GenBank/DDBJ databases">
        <title>Human intestinal bacterial collection.</title>
        <authorList>
            <person name="Pauvert C."/>
            <person name="Hitch T.C.A."/>
            <person name="Clavel T."/>
        </authorList>
    </citation>
    <scope>NUCLEOTIDE SEQUENCE [LARGE SCALE GENOMIC DNA]</scope>
    <source>
        <strain evidence="7 8">CLA-AA-H192</strain>
    </source>
</reference>
<name>A0ABV1G565_9FIRM</name>
<dbReference type="RefSeq" id="WP_349135227.1">
    <property type="nucleotide sequence ID" value="NZ_JBBMFF010000166.1"/>
</dbReference>
<dbReference type="PANTHER" id="PTHR43649">
    <property type="entry name" value="ARABINOSE-BINDING PROTEIN-RELATED"/>
    <property type="match status" value="1"/>
</dbReference>
<proteinExistence type="inferred from homology"/>
<gene>
    <name evidence="7" type="ORF">WMO66_04680</name>
</gene>
<dbReference type="PANTHER" id="PTHR43649:SF31">
    <property type="entry name" value="SN-GLYCEROL-3-PHOSPHATE-BINDING PERIPLASMIC PROTEIN UGPB"/>
    <property type="match status" value="1"/>
</dbReference>
<dbReference type="InterPro" id="IPR050490">
    <property type="entry name" value="Bact_solute-bd_prot1"/>
</dbReference>
<keyword evidence="8" id="KW-1185">Reference proteome</keyword>
<dbReference type="Gene3D" id="3.40.190.10">
    <property type="entry name" value="Periplasmic binding protein-like II"/>
    <property type="match status" value="1"/>
</dbReference>
<evidence type="ECO:0000256" key="1">
    <source>
        <dbReference type="ARBA" id="ARBA00004196"/>
    </source>
</evidence>
<feature type="chain" id="PRO_5045650229" evidence="6">
    <location>
        <begin position="21"/>
        <end position="444"/>
    </location>
</feature>
<evidence type="ECO:0000256" key="3">
    <source>
        <dbReference type="ARBA" id="ARBA00022448"/>
    </source>
</evidence>
<comment type="similarity">
    <text evidence="2">Belongs to the bacterial solute-binding protein 1 family.</text>
</comment>
<accession>A0ABV1G565</accession>
<dbReference type="SUPFAM" id="SSF53850">
    <property type="entry name" value="Periplasmic binding protein-like II"/>
    <property type="match status" value="1"/>
</dbReference>
<dbReference type="InterPro" id="IPR006059">
    <property type="entry name" value="SBP"/>
</dbReference>
<evidence type="ECO:0000256" key="4">
    <source>
        <dbReference type="ARBA" id="ARBA00022729"/>
    </source>
</evidence>
<comment type="caution">
    <text evidence="7">The sequence shown here is derived from an EMBL/GenBank/DDBJ whole genome shotgun (WGS) entry which is preliminary data.</text>
</comment>
<feature type="signal peptide" evidence="6">
    <location>
        <begin position="1"/>
        <end position="20"/>
    </location>
</feature>
<evidence type="ECO:0000313" key="8">
    <source>
        <dbReference type="Proteomes" id="UP001491552"/>
    </source>
</evidence>